<name>A0ABD3G4I1_9STRA</name>
<keyword evidence="2" id="KW-1185">Reference proteome</keyword>
<evidence type="ECO:0008006" key="3">
    <source>
        <dbReference type="Google" id="ProtNLM"/>
    </source>
</evidence>
<protein>
    <recommendedName>
        <fullName evidence="3">Reverse transcriptase Ty1/copia-type domain-containing protein</fullName>
    </recommendedName>
</protein>
<gene>
    <name evidence="1" type="ORF">V7S43_000005</name>
</gene>
<dbReference type="EMBL" id="JBIMZQ010000001">
    <property type="protein sequence ID" value="KAL3674053.1"/>
    <property type="molecule type" value="Genomic_DNA"/>
</dbReference>
<dbReference type="Proteomes" id="UP001632037">
    <property type="component" value="Unassembled WGS sequence"/>
</dbReference>
<proteinExistence type="predicted"/>
<comment type="caution">
    <text evidence="1">The sequence shown here is derived from an EMBL/GenBank/DDBJ whole genome shotgun (WGS) entry which is preliminary data.</text>
</comment>
<dbReference type="AlphaFoldDB" id="A0ABD3G4I1"/>
<sequence length="117" mass="13052">MHWLSDCTKATDAEKMVLRQKLRQAGNSFYTSVRSLAYGSRPVLATKQALLHVLIHTVAGPVQPAEAVSYLIVDEDDDEFIIGRHLLAVLGIDVDRQLEQLASHMGIPSSWKRMNPL</sequence>
<evidence type="ECO:0000313" key="1">
    <source>
        <dbReference type="EMBL" id="KAL3674053.1"/>
    </source>
</evidence>
<evidence type="ECO:0000313" key="2">
    <source>
        <dbReference type="Proteomes" id="UP001632037"/>
    </source>
</evidence>
<reference evidence="1 2" key="1">
    <citation type="submission" date="2024-09" db="EMBL/GenBank/DDBJ databases">
        <title>Genome sequencing and assembly of Phytophthora oleae, isolate VK10A, causative agent of rot of olive drupes.</title>
        <authorList>
            <person name="Conti Taguali S."/>
            <person name="Riolo M."/>
            <person name="La Spada F."/>
            <person name="Cacciola S.O."/>
            <person name="Dionisio G."/>
        </authorList>
    </citation>
    <scope>NUCLEOTIDE SEQUENCE [LARGE SCALE GENOMIC DNA]</scope>
    <source>
        <strain evidence="1 2">VK10A</strain>
    </source>
</reference>
<accession>A0ABD3G4I1</accession>
<organism evidence="1 2">
    <name type="scientific">Phytophthora oleae</name>
    <dbReference type="NCBI Taxonomy" id="2107226"/>
    <lineage>
        <taxon>Eukaryota</taxon>
        <taxon>Sar</taxon>
        <taxon>Stramenopiles</taxon>
        <taxon>Oomycota</taxon>
        <taxon>Peronosporomycetes</taxon>
        <taxon>Peronosporales</taxon>
        <taxon>Peronosporaceae</taxon>
        <taxon>Phytophthora</taxon>
    </lineage>
</organism>